<dbReference type="SUPFAM" id="SSF57850">
    <property type="entry name" value="RING/U-box"/>
    <property type="match status" value="1"/>
</dbReference>
<gene>
    <name evidence="3" type="ORF">PHJA_000438100</name>
</gene>
<feature type="domain" description="Cellulose synthase RING-type zinc finger" evidence="2">
    <location>
        <begin position="2"/>
        <end position="59"/>
    </location>
</feature>
<keyword evidence="1" id="KW-1133">Transmembrane helix</keyword>
<keyword evidence="1" id="KW-0472">Membrane</keyword>
<dbReference type="OrthoDB" id="674948at2759"/>
<reference evidence="3" key="1">
    <citation type="submission" date="2020-07" db="EMBL/GenBank/DDBJ databases">
        <title>Ethylene signaling mediates host invasion by parasitic plants.</title>
        <authorList>
            <person name="Yoshida S."/>
        </authorList>
    </citation>
    <scope>NUCLEOTIDE SEQUENCE</scope>
    <source>
        <strain evidence="3">Okayama</strain>
    </source>
</reference>
<name>A0A830B5R6_9LAMI</name>
<dbReference type="Proteomes" id="UP000653305">
    <property type="component" value="Unassembled WGS sequence"/>
</dbReference>
<evidence type="ECO:0000313" key="4">
    <source>
        <dbReference type="Proteomes" id="UP000653305"/>
    </source>
</evidence>
<evidence type="ECO:0000313" key="3">
    <source>
        <dbReference type="EMBL" id="GFP82950.1"/>
    </source>
</evidence>
<comment type="caution">
    <text evidence="3">The sequence shown here is derived from an EMBL/GenBank/DDBJ whole genome shotgun (WGS) entry which is preliminary data.</text>
</comment>
<keyword evidence="4" id="KW-1185">Reference proteome</keyword>
<protein>
    <submittedName>
        <fullName evidence="3">Cellulose synthase a catalytic subunit 9 [UDP-forming]</fullName>
    </submittedName>
</protein>
<feature type="transmembrane region" description="Helical" evidence="1">
    <location>
        <begin position="80"/>
        <end position="101"/>
    </location>
</feature>
<accession>A0A830B5R6</accession>
<dbReference type="EMBL" id="BMAC01000055">
    <property type="protein sequence ID" value="GFP82950.1"/>
    <property type="molecule type" value="Genomic_DNA"/>
</dbReference>
<dbReference type="InterPro" id="IPR027934">
    <property type="entry name" value="CES_Znf_RING"/>
</dbReference>
<dbReference type="Pfam" id="PF14569">
    <property type="entry name" value="zf-UDP"/>
    <property type="match status" value="1"/>
</dbReference>
<organism evidence="3 4">
    <name type="scientific">Phtheirospermum japonicum</name>
    <dbReference type="NCBI Taxonomy" id="374723"/>
    <lineage>
        <taxon>Eukaryota</taxon>
        <taxon>Viridiplantae</taxon>
        <taxon>Streptophyta</taxon>
        <taxon>Embryophyta</taxon>
        <taxon>Tracheophyta</taxon>
        <taxon>Spermatophyta</taxon>
        <taxon>Magnoliopsida</taxon>
        <taxon>eudicotyledons</taxon>
        <taxon>Gunneridae</taxon>
        <taxon>Pentapetalae</taxon>
        <taxon>asterids</taxon>
        <taxon>lamiids</taxon>
        <taxon>Lamiales</taxon>
        <taxon>Orobanchaceae</taxon>
        <taxon>Orobanchaceae incertae sedis</taxon>
        <taxon>Phtheirospermum</taxon>
    </lineage>
</organism>
<feature type="non-terminal residue" evidence="3">
    <location>
        <position position="1"/>
    </location>
</feature>
<sequence length="109" mass="12817">TAKTCRVCGDDIGLNEHGDVFVACHECGFPVCRPCYDYERSEGHPNCPQCHTPYKPHDKGTYVYYYYTRDIHLLNTKMYFLFYFLSSFIYLFICTFPNNYLCSKSTKKT</sequence>
<keyword evidence="1" id="KW-0812">Transmembrane</keyword>
<evidence type="ECO:0000256" key="1">
    <source>
        <dbReference type="SAM" id="Phobius"/>
    </source>
</evidence>
<dbReference type="InterPro" id="IPR013083">
    <property type="entry name" value="Znf_RING/FYVE/PHD"/>
</dbReference>
<evidence type="ECO:0000259" key="2">
    <source>
        <dbReference type="Pfam" id="PF14569"/>
    </source>
</evidence>
<proteinExistence type="predicted"/>
<dbReference type="Gene3D" id="3.30.40.10">
    <property type="entry name" value="Zinc/RING finger domain, C3HC4 (zinc finger)"/>
    <property type="match status" value="1"/>
</dbReference>
<dbReference type="AlphaFoldDB" id="A0A830B5R6"/>